<dbReference type="EMBL" id="SRLO01000814">
    <property type="protein sequence ID" value="TNN46001.1"/>
    <property type="molecule type" value="Genomic_DNA"/>
</dbReference>
<dbReference type="GO" id="GO:0030527">
    <property type="term" value="F:structural constituent of chromatin"/>
    <property type="evidence" value="ECO:0007669"/>
    <property type="project" value="InterPro"/>
</dbReference>
<feature type="compositionally biased region" description="Basic and acidic residues" evidence="14">
    <location>
        <begin position="145"/>
        <end position="159"/>
    </location>
</feature>
<comment type="subunit">
    <text evidence="13">The nucleosome is a histone octamer containing two molecules each of H2A, H2B, H3 and H4 assembled in one H3-H4 heterotetramer and two H2A-H2B heterodimers. The octamer wraps approximately 147 bp of DNA.</text>
</comment>
<feature type="domain" description="Core Histone H2A/H2B/H3" evidence="15">
    <location>
        <begin position="8"/>
        <end position="87"/>
    </location>
</feature>
<evidence type="ECO:0000256" key="14">
    <source>
        <dbReference type="SAM" id="MobiDB-lite"/>
    </source>
</evidence>
<gene>
    <name evidence="16" type="primary">H2A1</name>
    <name evidence="16" type="ORF">EYF80_043810</name>
</gene>
<dbReference type="Pfam" id="PF00125">
    <property type="entry name" value="Histone"/>
    <property type="match status" value="1"/>
</dbReference>
<evidence type="ECO:0000313" key="17">
    <source>
        <dbReference type="Proteomes" id="UP000314294"/>
    </source>
</evidence>
<organism evidence="16 17">
    <name type="scientific">Liparis tanakae</name>
    <name type="common">Tanaka's snailfish</name>
    <dbReference type="NCBI Taxonomy" id="230148"/>
    <lineage>
        <taxon>Eukaryota</taxon>
        <taxon>Metazoa</taxon>
        <taxon>Chordata</taxon>
        <taxon>Craniata</taxon>
        <taxon>Vertebrata</taxon>
        <taxon>Euteleostomi</taxon>
        <taxon>Actinopterygii</taxon>
        <taxon>Neopterygii</taxon>
        <taxon>Teleostei</taxon>
        <taxon>Neoteleostei</taxon>
        <taxon>Acanthomorphata</taxon>
        <taxon>Eupercaria</taxon>
        <taxon>Perciformes</taxon>
        <taxon>Cottioidei</taxon>
        <taxon>Cottales</taxon>
        <taxon>Liparidae</taxon>
        <taxon>Liparis</taxon>
    </lineage>
</organism>
<dbReference type="InterPro" id="IPR007125">
    <property type="entry name" value="H2A/H2B/H3"/>
</dbReference>
<evidence type="ECO:0000256" key="10">
    <source>
        <dbReference type="ARBA" id="ARBA00023125"/>
    </source>
</evidence>
<dbReference type="GO" id="GO:0003677">
    <property type="term" value="F:DNA binding"/>
    <property type="evidence" value="ECO:0007669"/>
    <property type="project" value="UniProtKB-KW"/>
</dbReference>
<evidence type="ECO:0000256" key="8">
    <source>
        <dbReference type="ARBA" id="ARBA00022843"/>
    </source>
</evidence>
<evidence type="ECO:0000313" key="16">
    <source>
        <dbReference type="EMBL" id="TNN46001.1"/>
    </source>
</evidence>
<evidence type="ECO:0000256" key="5">
    <source>
        <dbReference type="ARBA" id="ARBA00022454"/>
    </source>
</evidence>
<dbReference type="Gene3D" id="1.10.20.10">
    <property type="entry name" value="Histone, subunit A"/>
    <property type="match status" value="1"/>
</dbReference>
<comment type="similarity">
    <text evidence="4 13">Belongs to the histone H2A family.</text>
</comment>
<evidence type="ECO:0000256" key="2">
    <source>
        <dbReference type="ARBA" id="ARBA00004123"/>
    </source>
</evidence>
<dbReference type="PANTHER" id="PTHR23430">
    <property type="entry name" value="HISTONE H2A"/>
    <property type="match status" value="1"/>
</dbReference>
<evidence type="ECO:0000256" key="4">
    <source>
        <dbReference type="ARBA" id="ARBA00010691"/>
    </source>
</evidence>
<keyword evidence="7" id="KW-0597">Phosphoprotein</keyword>
<dbReference type="GO" id="GO:0000786">
    <property type="term" value="C:nucleosome"/>
    <property type="evidence" value="ECO:0007669"/>
    <property type="project" value="UniProtKB-KW"/>
</dbReference>
<feature type="region of interest" description="Disordered" evidence="14">
    <location>
        <begin position="1"/>
        <end position="21"/>
    </location>
</feature>
<evidence type="ECO:0000256" key="13">
    <source>
        <dbReference type="RuleBase" id="RU003767"/>
    </source>
</evidence>
<dbReference type="FunFam" id="1.10.20.10:FF:000103">
    <property type="entry name" value="Histone H2A type 1"/>
    <property type="match status" value="1"/>
</dbReference>
<comment type="function">
    <text evidence="1">Core component of nucleosome. Nucleosomes wrap and compact DNA into chromatin, limiting DNA accessibility to the cellular machineries which require DNA as a template. Histones thereby play a central role in transcription regulation, DNA repair, DNA replication and chromosomal stability. DNA accessibility is regulated via a complex set of post-translational modifications of histones, also called histone code, and nucleosome remodeling.</text>
</comment>
<proteinExistence type="inferred from homology"/>
<keyword evidence="8" id="KW-0832">Ubl conjugation</keyword>
<evidence type="ECO:0000256" key="12">
    <source>
        <dbReference type="ARBA" id="ARBA00023269"/>
    </source>
</evidence>
<sequence length="159" mass="16670">MSGRGKGAGKTRAKAKTRSSRAGLQFPVGRVHRHLRKGNYAQRVGAGAPVYLAAVLEYLTAEILELAGNAARDNKKTRIIPRHLQLAGGAWPPESASETVTAPLAQGLPPAPPPLASGDTGLGAGSRSEEAGRVGGRSPQPPGPMEDRVCWLPLRKDEV</sequence>
<dbReference type="InterPro" id="IPR002119">
    <property type="entry name" value="Histone_H2A"/>
</dbReference>
<dbReference type="InterPro" id="IPR032458">
    <property type="entry name" value="Histone_H2A_CS"/>
</dbReference>
<dbReference type="SMART" id="SM00414">
    <property type="entry name" value="H2A"/>
    <property type="match status" value="1"/>
</dbReference>
<dbReference type="GO" id="GO:0005634">
    <property type="term" value="C:nucleus"/>
    <property type="evidence" value="ECO:0007669"/>
    <property type="project" value="UniProtKB-SubCell"/>
</dbReference>
<accession>A0A4Z2FYC4</accession>
<keyword evidence="17" id="KW-1185">Reference proteome</keyword>
<dbReference type="GO" id="GO:0046982">
    <property type="term" value="F:protein heterodimerization activity"/>
    <property type="evidence" value="ECO:0007669"/>
    <property type="project" value="InterPro"/>
</dbReference>
<feature type="region of interest" description="Disordered" evidence="14">
    <location>
        <begin position="88"/>
        <end position="159"/>
    </location>
</feature>
<evidence type="ECO:0000259" key="15">
    <source>
        <dbReference type="Pfam" id="PF00125"/>
    </source>
</evidence>
<protein>
    <recommendedName>
        <fullName evidence="13">Histone H2A</fullName>
    </recommendedName>
</protein>
<evidence type="ECO:0000256" key="11">
    <source>
        <dbReference type="ARBA" id="ARBA00023242"/>
    </source>
</evidence>
<reference evidence="16 17" key="1">
    <citation type="submission" date="2019-03" db="EMBL/GenBank/DDBJ databases">
        <title>First draft genome of Liparis tanakae, snailfish: a comprehensive survey of snailfish specific genes.</title>
        <authorList>
            <person name="Kim W."/>
            <person name="Song I."/>
            <person name="Jeong J.-H."/>
            <person name="Kim D."/>
            <person name="Kim S."/>
            <person name="Ryu S."/>
            <person name="Song J.Y."/>
            <person name="Lee S.K."/>
        </authorList>
    </citation>
    <scope>NUCLEOTIDE SEQUENCE [LARGE SCALE GENOMIC DNA]</scope>
    <source>
        <tissue evidence="16">Muscle</tissue>
    </source>
</reference>
<keyword evidence="12 13" id="KW-0544">Nucleosome core</keyword>
<name>A0A4Z2FYC4_9TELE</name>
<keyword evidence="6" id="KW-1017">Isopeptide bond</keyword>
<evidence type="ECO:0000256" key="3">
    <source>
        <dbReference type="ARBA" id="ARBA00004286"/>
    </source>
</evidence>
<dbReference type="InterPro" id="IPR009072">
    <property type="entry name" value="Histone-fold"/>
</dbReference>
<dbReference type="OrthoDB" id="10253031at2759"/>
<dbReference type="AlphaFoldDB" id="A0A4Z2FYC4"/>
<evidence type="ECO:0000256" key="6">
    <source>
        <dbReference type="ARBA" id="ARBA00022499"/>
    </source>
</evidence>
<dbReference type="CDD" id="cd00074">
    <property type="entry name" value="HFD_H2A"/>
    <property type="match status" value="1"/>
</dbReference>
<evidence type="ECO:0000256" key="1">
    <source>
        <dbReference type="ARBA" id="ARBA00002001"/>
    </source>
</evidence>
<evidence type="ECO:0000256" key="7">
    <source>
        <dbReference type="ARBA" id="ARBA00022553"/>
    </source>
</evidence>
<keyword evidence="11 13" id="KW-0539">Nucleus</keyword>
<dbReference type="Proteomes" id="UP000314294">
    <property type="component" value="Unassembled WGS sequence"/>
</dbReference>
<feature type="compositionally biased region" description="Basic residues" evidence="14">
    <location>
        <begin position="7"/>
        <end position="19"/>
    </location>
</feature>
<dbReference type="SUPFAM" id="SSF47113">
    <property type="entry name" value="Histone-fold"/>
    <property type="match status" value="1"/>
</dbReference>
<keyword evidence="5 13" id="KW-0158">Chromosome</keyword>
<keyword evidence="10 13" id="KW-0238">DNA-binding</keyword>
<dbReference type="PROSITE" id="PS00046">
    <property type="entry name" value="HISTONE_H2A"/>
    <property type="match status" value="1"/>
</dbReference>
<evidence type="ECO:0000256" key="9">
    <source>
        <dbReference type="ARBA" id="ARBA00022990"/>
    </source>
</evidence>
<dbReference type="PRINTS" id="PR00620">
    <property type="entry name" value="HISTONEH2A"/>
</dbReference>
<keyword evidence="9" id="KW-0007">Acetylation</keyword>
<comment type="subcellular location">
    <subcellularLocation>
        <location evidence="3">Chromosome</location>
    </subcellularLocation>
    <subcellularLocation>
        <location evidence="2 13">Nucleus</location>
    </subcellularLocation>
</comment>
<comment type="caution">
    <text evidence="16">The sequence shown here is derived from an EMBL/GenBank/DDBJ whole genome shotgun (WGS) entry which is preliminary data.</text>
</comment>